<keyword evidence="3" id="KW-0175">Coiled coil</keyword>
<dbReference type="Pfam" id="PF03693">
    <property type="entry name" value="ParD_antitoxin"/>
    <property type="match status" value="1"/>
</dbReference>
<dbReference type="Gene3D" id="6.10.10.120">
    <property type="entry name" value="Antitoxin ParD1-like"/>
    <property type="match status" value="1"/>
</dbReference>
<feature type="coiled-coil region" evidence="3">
    <location>
        <begin position="33"/>
        <end position="60"/>
    </location>
</feature>
<evidence type="ECO:0000313" key="5">
    <source>
        <dbReference type="Proteomes" id="UP000431269"/>
    </source>
</evidence>
<reference evidence="5" key="1">
    <citation type="submission" date="2019-12" db="EMBL/GenBank/DDBJ databases">
        <title>Complete genome of Terracaulis silvestris 0127_4.</title>
        <authorList>
            <person name="Vieira S."/>
            <person name="Riedel T."/>
            <person name="Sproer C."/>
            <person name="Pascual J."/>
            <person name="Boedeker C."/>
            <person name="Overmann J."/>
        </authorList>
    </citation>
    <scope>NUCLEOTIDE SEQUENCE [LARGE SCALE GENOMIC DNA]</scope>
    <source>
        <strain evidence="5">0127_4</strain>
    </source>
</reference>
<dbReference type="Proteomes" id="UP000431269">
    <property type="component" value="Chromosome"/>
</dbReference>
<dbReference type="CDD" id="cd22231">
    <property type="entry name" value="RHH_NikR_HicB-like"/>
    <property type="match status" value="1"/>
</dbReference>
<protein>
    <submittedName>
        <fullName evidence="4">Antitoxin ParD1</fullName>
    </submittedName>
</protein>
<keyword evidence="5" id="KW-1185">Reference proteome</keyword>
<dbReference type="AlphaFoldDB" id="A0A6I6MTW4"/>
<dbReference type="EMBL" id="CP047045">
    <property type="protein sequence ID" value="QGZ94603.1"/>
    <property type="molecule type" value="Genomic_DNA"/>
</dbReference>
<dbReference type="InterPro" id="IPR022789">
    <property type="entry name" value="ParD"/>
</dbReference>
<name>A0A6I6MTW4_9CAUL</name>
<dbReference type="InterPro" id="IPR038296">
    <property type="entry name" value="ParD_sf"/>
</dbReference>
<dbReference type="PANTHER" id="PTHR36582">
    <property type="entry name" value="ANTITOXIN PARD"/>
    <property type="match status" value="1"/>
</dbReference>
<evidence type="ECO:0000256" key="1">
    <source>
        <dbReference type="ARBA" id="ARBA00008580"/>
    </source>
</evidence>
<accession>A0A6I6MTW4</accession>
<dbReference type="GO" id="GO:0006355">
    <property type="term" value="P:regulation of DNA-templated transcription"/>
    <property type="evidence" value="ECO:0007669"/>
    <property type="project" value="InterPro"/>
</dbReference>
<evidence type="ECO:0000256" key="3">
    <source>
        <dbReference type="SAM" id="Coils"/>
    </source>
</evidence>
<dbReference type="NCBIfam" id="TIGR02606">
    <property type="entry name" value="antidote_CC2985"/>
    <property type="match status" value="1"/>
</dbReference>
<proteinExistence type="inferred from homology"/>
<dbReference type="SUPFAM" id="SSF47598">
    <property type="entry name" value="Ribbon-helix-helix"/>
    <property type="match status" value="1"/>
</dbReference>
<gene>
    <name evidence="4" type="primary">parD1</name>
    <name evidence="4" type="ORF">DSM104635_01423</name>
</gene>
<dbReference type="RefSeq" id="WP_158765530.1">
    <property type="nucleotide sequence ID" value="NZ_CP047045.1"/>
</dbReference>
<evidence type="ECO:0000313" key="4">
    <source>
        <dbReference type="EMBL" id="QGZ94603.1"/>
    </source>
</evidence>
<dbReference type="InterPro" id="IPR010985">
    <property type="entry name" value="Ribbon_hlx_hlx"/>
</dbReference>
<sequence>MTKQTTIELPEHQASFAEERVAEGAYGSVSEVVQAGLRLLEEQEAKLAQLRAALLEGEQSTIVEGFDAEALLSKLHVGRASR</sequence>
<dbReference type="KEGG" id="tsv:DSM104635_01423"/>
<comment type="similarity">
    <text evidence="1">Belongs to the ParD antitoxin family.</text>
</comment>
<evidence type="ECO:0000256" key="2">
    <source>
        <dbReference type="ARBA" id="ARBA00022649"/>
    </source>
</evidence>
<dbReference type="PANTHER" id="PTHR36582:SF2">
    <property type="entry name" value="ANTITOXIN PARD"/>
    <property type="match status" value="1"/>
</dbReference>
<organism evidence="4 5">
    <name type="scientific">Terricaulis silvestris</name>
    <dbReference type="NCBI Taxonomy" id="2686094"/>
    <lineage>
        <taxon>Bacteria</taxon>
        <taxon>Pseudomonadati</taxon>
        <taxon>Pseudomonadota</taxon>
        <taxon>Alphaproteobacteria</taxon>
        <taxon>Caulobacterales</taxon>
        <taxon>Caulobacteraceae</taxon>
        <taxon>Terricaulis</taxon>
    </lineage>
</organism>
<keyword evidence="2" id="KW-1277">Toxin-antitoxin system</keyword>